<organism evidence="1 2">
    <name type="scientific">Candidatus Pelethenecus faecipullorum</name>
    <dbReference type="NCBI Taxonomy" id="2840900"/>
    <lineage>
        <taxon>Bacteria</taxon>
        <taxon>Bacillati</taxon>
        <taxon>Mycoplasmatota</taxon>
        <taxon>Mollicutes</taxon>
        <taxon>Candidatus Pelethenecus</taxon>
    </lineage>
</organism>
<dbReference type="InterPro" id="IPR029063">
    <property type="entry name" value="SAM-dependent_MTases_sf"/>
</dbReference>
<reference evidence="1" key="1">
    <citation type="submission" date="2020-10" db="EMBL/GenBank/DDBJ databases">
        <authorList>
            <person name="Gilroy R."/>
        </authorList>
    </citation>
    <scope>NUCLEOTIDE SEQUENCE</scope>
    <source>
        <strain evidence="1">ChiW17-6978</strain>
    </source>
</reference>
<protein>
    <submittedName>
        <fullName evidence="1">Class I SAM-dependent methyltransferase</fullName>
    </submittedName>
</protein>
<dbReference type="CDD" id="cd02440">
    <property type="entry name" value="AdoMet_MTases"/>
    <property type="match status" value="1"/>
</dbReference>
<proteinExistence type="predicted"/>
<dbReference type="SUPFAM" id="SSF53335">
    <property type="entry name" value="S-adenosyl-L-methionine-dependent methyltransferases"/>
    <property type="match status" value="1"/>
</dbReference>
<comment type="caution">
    <text evidence="1">The sequence shown here is derived from an EMBL/GenBank/DDBJ whole genome shotgun (WGS) entry which is preliminary data.</text>
</comment>
<dbReference type="Pfam" id="PF13489">
    <property type="entry name" value="Methyltransf_23"/>
    <property type="match status" value="1"/>
</dbReference>
<dbReference type="Proteomes" id="UP000886758">
    <property type="component" value="Unassembled WGS sequence"/>
</dbReference>
<sequence>MRFLEVKKQSYFLCEACGFLKKQAVLPKEEQKRRYDFHVCDAGYRRYMERIKQQILPFIREGLCLDYGCGSIHLLSTLLENQRIACDYYDLFYYPTLTDKQYDTIILIEVFEHLEHPFDELTALLKHLKKGGRLIIKTKPYPPQKLETWWYLRDATHVSFVSEKTFLLWQTIFPFSLIWQKDDIFVLERI</sequence>
<dbReference type="EMBL" id="DVLF01000044">
    <property type="protein sequence ID" value="HIT49654.1"/>
    <property type="molecule type" value="Genomic_DNA"/>
</dbReference>
<name>A0A9D1KJV4_9MOLU</name>
<keyword evidence="1" id="KW-0489">Methyltransferase</keyword>
<dbReference type="Gene3D" id="3.40.50.150">
    <property type="entry name" value="Vaccinia Virus protein VP39"/>
    <property type="match status" value="1"/>
</dbReference>
<dbReference type="GO" id="GO:0008168">
    <property type="term" value="F:methyltransferase activity"/>
    <property type="evidence" value="ECO:0007669"/>
    <property type="project" value="UniProtKB-KW"/>
</dbReference>
<dbReference type="AlphaFoldDB" id="A0A9D1KJV4"/>
<reference evidence="1" key="2">
    <citation type="journal article" date="2021" name="PeerJ">
        <title>Extensive microbial diversity within the chicken gut microbiome revealed by metagenomics and culture.</title>
        <authorList>
            <person name="Gilroy R."/>
            <person name="Ravi A."/>
            <person name="Getino M."/>
            <person name="Pursley I."/>
            <person name="Horton D.L."/>
            <person name="Alikhan N.F."/>
            <person name="Baker D."/>
            <person name="Gharbi K."/>
            <person name="Hall N."/>
            <person name="Watson M."/>
            <person name="Adriaenssens E.M."/>
            <person name="Foster-Nyarko E."/>
            <person name="Jarju S."/>
            <person name="Secka A."/>
            <person name="Antonio M."/>
            <person name="Oren A."/>
            <person name="Chaudhuri R.R."/>
            <person name="La Ragione R."/>
            <person name="Hildebrand F."/>
            <person name="Pallen M.J."/>
        </authorList>
    </citation>
    <scope>NUCLEOTIDE SEQUENCE</scope>
    <source>
        <strain evidence="1">ChiW17-6978</strain>
    </source>
</reference>
<dbReference type="GO" id="GO:0032259">
    <property type="term" value="P:methylation"/>
    <property type="evidence" value="ECO:0007669"/>
    <property type="project" value="UniProtKB-KW"/>
</dbReference>
<gene>
    <name evidence="1" type="ORF">IAD46_01375</name>
</gene>
<evidence type="ECO:0000313" key="1">
    <source>
        <dbReference type="EMBL" id="HIT49654.1"/>
    </source>
</evidence>
<keyword evidence="1" id="KW-0808">Transferase</keyword>
<evidence type="ECO:0000313" key="2">
    <source>
        <dbReference type="Proteomes" id="UP000886758"/>
    </source>
</evidence>
<accession>A0A9D1KJV4</accession>